<evidence type="ECO:0000256" key="7">
    <source>
        <dbReference type="ARBA" id="ARBA00022771"/>
    </source>
</evidence>
<name>A0A0M1VV75_FUSVC</name>
<dbReference type="eggNOG" id="COG0358">
    <property type="taxonomic scope" value="Bacteria"/>
</dbReference>
<dbReference type="GO" id="GO:0000428">
    <property type="term" value="C:DNA-directed RNA polymerase complex"/>
    <property type="evidence" value="ECO:0007669"/>
    <property type="project" value="UniProtKB-KW"/>
</dbReference>
<evidence type="ECO:0000256" key="3">
    <source>
        <dbReference type="ARBA" id="ARBA00022679"/>
    </source>
</evidence>
<accession>A0A0M1VV75</accession>
<dbReference type="Pfam" id="PF01807">
    <property type="entry name" value="Zn_ribbon_DnaG"/>
    <property type="match status" value="1"/>
</dbReference>
<dbReference type="InterPro" id="IPR050219">
    <property type="entry name" value="DnaG_primase"/>
</dbReference>
<keyword evidence="3" id="KW-0808">Transferase</keyword>
<evidence type="ECO:0000256" key="2">
    <source>
        <dbReference type="ARBA" id="ARBA00022515"/>
    </source>
</evidence>
<gene>
    <name evidence="11" type="ORF">FSCG_00999</name>
</gene>
<dbReference type="SMART" id="SM00400">
    <property type="entry name" value="ZnF_CHCC"/>
    <property type="match status" value="1"/>
</dbReference>
<evidence type="ECO:0000259" key="10">
    <source>
        <dbReference type="PROSITE" id="PS50880"/>
    </source>
</evidence>
<evidence type="ECO:0000313" key="12">
    <source>
        <dbReference type="Proteomes" id="UP000004925"/>
    </source>
</evidence>
<keyword evidence="8" id="KW-0862">Zinc</keyword>
<dbReference type="InterPro" id="IPR036977">
    <property type="entry name" value="DNA_primase_Znf_CHC2"/>
</dbReference>
<dbReference type="GO" id="GO:0006269">
    <property type="term" value="P:DNA replication, synthesis of primer"/>
    <property type="evidence" value="ECO:0007669"/>
    <property type="project" value="UniProtKB-KW"/>
</dbReference>
<evidence type="ECO:0000256" key="4">
    <source>
        <dbReference type="ARBA" id="ARBA00022695"/>
    </source>
</evidence>
<dbReference type="GO" id="GO:0005737">
    <property type="term" value="C:cytoplasm"/>
    <property type="evidence" value="ECO:0007669"/>
    <property type="project" value="TreeGrafter"/>
</dbReference>
<feature type="domain" description="Toprim" evidence="10">
    <location>
        <begin position="437"/>
        <end position="519"/>
    </location>
</feature>
<evidence type="ECO:0000256" key="5">
    <source>
        <dbReference type="ARBA" id="ARBA00022705"/>
    </source>
</evidence>
<dbReference type="AlphaFoldDB" id="A0A0M1VV75"/>
<dbReference type="Gene3D" id="3.90.580.10">
    <property type="entry name" value="Zinc finger, CHC2-type domain"/>
    <property type="match status" value="1"/>
</dbReference>
<dbReference type="Pfam" id="PF13155">
    <property type="entry name" value="Toprim_2"/>
    <property type="match status" value="1"/>
</dbReference>
<keyword evidence="4" id="KW-0548">Nucleotidyltransferase</keyword>
<dbReference type="SUPFAM" id="SSF56731">
    <property type="entry name" value="DNA primase core"/>
    <property type="match status" value="1"/>
</dbReference>
<reference evidence="11 12" key="1">
    <citation type="submission" date="2011-10" db="EMBL/GenBank/DDBJ databases">
        <title>The Genome Sequence of Fusobacterium sp. 4_1_13.</title>
        <authorList>
            <consortium name="The Broad Institute Genome Sequencing Platform"/>
            <person name="Earl A."/>
            <person name="Ward D."/>
            <person name="Feldgarden M."/>
            <person name="Gevers D."/>
            <person name="Strauss J."/>
            <person name="Ambrose C."/>
            <person name="Allen-Vercoe E."/>
            <person name="Young S.K."/>
            <person name="Zeng Q."/>
            <person name="Gargeya S."/>
            <person name="Fitzgerald M."/>
            <person name="Haas B."/>
            <person name="Abouelleil A."/>
            <person name="Alvarado L."/>
            <person name="Arachchi H.M."/>
            <person name="Berlin A."/>
            <person name="Brown A."/>
            <person name="Chapman S.B."/>
            <person name="Chen Z."/>
            <person name="Dunbar C."/>
            <person name="Freedman E."/>
            <person name="Gearin G."/>
            <person name="Goldberg J."/>
            <person name="Griggs A."/>
            <person name="Gujja S."/>
            <person name="Heiman D."/>
            <person name="Howarth C."/>
            <person name="Larson L."/>
            <person name="Lui A."/>
            <person name="MacDonald P.J."/>
            <person name="Montmayeur A."/>
            <person name="Murphy C."/>
            <person name="Neiman D."/>
            <person name="Pearson M."/>
            <person name="Priest M."/>
            <person name="Roberts A."/>
            <person name="Saif S."/>
            <person name="Shea T."/>
            <person name="Shenoy N."/>
            <person name="Sisk P."/>
            <person name="Stolte C."/>
            <person name="Sykes S."/>
            <person name="Wortman J."/>
            <person name="Nusbaum C."/>
            <person name="Birren B."/>
        </authorList>
    </citation>
    <scope>NUCLEOTIDE SEQUENCE [LARGE SCALE GENOMIC DNA]</scope>
    <source>
        <strain evidence="11 12">4_1_13</strain>
    </source>
</reference>
<dbReference type="PANTHER" id="PTHR30313">
    <property type="entry name" value="DNA PRIMASE"/>
    <property type="match status" value="1"/>
</dbReference>
<dbReference type="GO" id="GO:1990077">
    <property type="term" value="C:primosome complex"/>
    <property type="evidence" value="ECO:0007669"/>
    <property type="project" value="UniProtKB-KW"/>
</dbReference>
<evidence type="ECO:0000256" key="1">
    <source>
        <dbReference type="ARBA" id="ARBA00022478"/>
    </source>
</evidence>
<comment type="caution">
    <text evidence="11">The sequence shown here is derived from an EMBL/GenBank/DDBJ whole genome shotgun (WGS) entry which is preliminary data.</text>
</comment>
<dbReference type="EMBL" id="ACDE02000019">
    <property type="protein sequence ID" value="EEO40286.2"/>
    <property type="molecule type" value="Genomic_DNA"/>
</dbReference>
<dbReference type="GO" id="GO:0003677">
    <property type="term" value="F:DNA binding"/>
    <property type="evidence" value="ECO:0007669"/>
    <property type="project" value="InterPro"/>
</dbReference>
<protein>
    <recommendedName>
        <fullName evidence="10">Toprim domain-containing protein</fullName>
    </recommendedName>
</protein>
<dbReference type="PROSITE" id="PS50880">
    <property type="entry name" value="TOPRIM"/>
    <property type="match status" value="1"/>
</dbReference>
<keyword evidence="5" id="KW-0235">DNA replication</keyword>
<evidence type="ECO:0000256" key="8">
    <source>
        <dbReference type="ARBA" id="ARBA00022833"/>
    </source>
</evidence>
<keyword evidence="6" id="KW-0479">Metal-binding</keyword>
<evidence type="ECO:0000256" key="6">
    <source>
        <dbReference type="ARBA" id="ARBA00022723"/>
    </source>
</evidence>
<organism evidence="11 12">
    <name type="scientific">Fusobacterium vincentii 4_1_13</name>
    <dbReference type="NCBI Taxonomy" id="469606"/>
    <lineage>
        <taxon>Bacteria</taxon>
        <taxon>Fusobacteriati</taxon>
        <taxon>Fusobacteriota</taxon>
        <taxon>Fusobacteriia</taxon>
        <taxon>Fusobacteriales</taxon>
        <taxon>Fusobacteriaceae</taxon>
        <taxon>Fusobacterium</taxon>
    </lineage>
</organism>
<dbReference type="SUPFAM" id="SSF57783">
    <property type="entry name" value="Zinc beta-ribbon"/>
    <property type="match status" value="1"/>
</dbReference>
<dbReference type="RefSeq" id="WP_147384446.1">
    <property type="nucleotide sequence ID" value="NZ_KQ235737.1"/>
</dbReference>
<keyword evidence="7" id="KW-0863">Zinc-finger</keyword>
<sequence>MNYTVQNIFRWFNKFDKKDIRIQGKTKEFEIEIRNHYLVHLLGLQYINSNTKAMSGRMLYNYIQVNNLSDEDILSLVKKNNPNKFKSVTKRIDTFQNFLEELENSYIVEKTNKSTQIKSNYLVIQLKNNLIMHLGINKNEMGDSIESFEIIPKKNSYLETYFLQKNDKYYHNSNVYEKVIKIEKYDEREKEYVPFSFDDEKNKSLLKGYYSEKKEKAKEFLEEYLQKKGINTKELFRCISPDHEDKNPSMSFYTKKNKCTCFACGKNYDIFDLVKMEYGLKTFPEQLKKVEEFMKNPDLIEDANKTIYSKKNTSIELGSNIEKNKSTSNKKSVLDPNNPNDIERIIKYQNYIKYCMSNLKECDYLTKRGISEKIQKEYHIGYDPNFKYASFNKAIIIPTYYGCLTARNIDDNSKDRLRKLGNAQIFHYDRIKENPGKEFYIVEGEIDALSVAEVGKKAIALGSVNEINLLVNKLKKDKFKNKFILMLDNDEIGKKAQEILYIRLKEIGINVEKSNILGKYKDPNEFLMKDREKFLALFQKKERENLWQKKLNNEKSKGIER</sequence>
<dbReference type="CDD" id="cd01029">
    <property type="entry name" value="TOPRIM_primases"/>
    <property type="match status" value="1"/>
</dbReference>
<dbReference type="InterPro" id="IPR041420">
    <property type="entry name" value="PBECR4"/>
</dbReference>
<dbReference type="Pfam" id="PF18813">
    <property type="entry name" value="PBECR4"/>
    <property type="match status" value="1"/>
</dbReference>
<dbReference type="GO" id="GO:0003899">
    <property type="term" value="F:DNA-directed RNA polymerase activity"/>
    <property type="evidence" value="ECO:0007669"/>
    <property type="project" value="InterPro"/>
</dbReference>
<evidence type="ECO:0000256" key="9">
    <source>
        <dbReference type="ARBA" id="ARBA00023163"/>
    </source>
</evidence>
<keyword evidence="1" id="KW-0240">DNA-directed RNA polymerase</keyword>
<dbReference type="PANTHER" id="PTHR30313:SF2">
    <property type="entry name" value="DNA PRIMASE"/>
    <property type="match status" value="1"/>
</dbReference>
<dbReference type="Proteomes" id="UP000004925">
    <property type="component" value="Unassembled WGS sequence"/>
</dbReference>
<dbReference type="GO" id="GO:0008270">
    <property type="term" value="F:zinc ion binding"/>
    <property type="evidence" value="ECO:0007669"/>
    <property type="project" value="UniProtKB-KW"/>
</dbReference>
<dbReference type="Gene3D" id="3.40.1360.10">
    <property type="match status" value="1"/>
</dbReference>
<dbReference type="InterPro" id="IPR002694">
    <property type="entry name" value="Znf_CHC2"/>
</dbReference>
<dbReference type="InterPro" id="IPR034154">
    <property type="entry name" value="TOPRIM_DnaG/twinkle"/>
</dbReference>
<evidence type="ECO:0000313" key="11">
    <source>
        <dbReference type="EMBL" id="EEO40286.2"/>
    </source>
</evidence>
<keyword evidence="9" id="KW-0804">Transcription</keyword>
<dbReference type="InterPro" id="IPR006171">
    <property type="entry name" value="TOPRIM_dom"/>
</dbReference>
<proteinExistence type="predicted"/>
<keyword evidence="2" id="KW-0639">Primosome</keyword>